<keyword evidence="1" id="KW-0812">Transmembrane</keyword>
<comment type="caution">
    <text evidence="2">The sequence shown here is derived from an EMBL/GenBank/DDBJ whole genome shotgun (WGS) entry which is preliminary data.</text>
</comment>
<dbReference type="RefSeq" id="WP_220103992.1">
    <property type="nucleotide sequence ID" value="NZ_JAHZSS010000010.1"/>
</dbReference>
<feature type="transmembrane region" description="Helical" evidence="1">
    <location>
        <begin position="43"/>
        <end position="64"/>
    </location>
</feature>
<proteinExistence type="predicted"/>
<gene>
    <name evidence="2" type="ORF">K0504_09695</name>
</gene>
<keyword evidence="1" id="KW-1133">Transmembrane helix</keyword>
<evidence type="ECO:0000313" key="2">
    <source>
        <dbReference type="EMBL" id="MBW8191309.1"/>
    </source>
</evidence>
<organism evidence="2 3">
    <name type="scientific">Neiella holothuriorum</name>
    <dbReference type="NCBI Taxonomy" id="2870530"/>
    <lineage>
        <taxon>Bacteria</taxon>
        <taxon>Pseudomonadati</taxon>
        <taxon>Pseudomonadota</taxon>
        <taxon>Gammaproteobacteria</taxon>
        <taxon>Alteromonadales</taxon>
        <taxon>Echinimonadaceae</taxon>
        <taxon>Neiella</taxon>
    </lineage>
</organism>
<evidence type="ECO:0000256" key="1">
    <source>
        <dbReference type="SAM" id="Phobius"/>
    </source>
</evidence>
<keyword evidence="1" id="KW-0472">Membrane</keyword>
<evidence type="ECO:0000313" key="3">
    <source>
        <dbReference type="Proteomes" id="UP001166251"/>
    </source>
</evidence>
<feature type="transmembrane region" description="Helical" evidence="1">
    <location>
        <begin position="12"/>
        <end position="37"/>
    </location>
</feature>
<accession>A0ABS7EGI0</accession>
<dbReference type="EMBL" id="JAHZSS010000010">
    <property type="protein sequence ID" value="MBW8191309.1"/>
    <property type="molecule type" value="Genomic_DNA"/>
</dbReference>
<name>A0ABS7EGI0_9GAMM</name>
<keyword evidence="3" id="KW-1185">Reference proteome</keyword>
<reference evidence="2" key="1">
    <citation type="submission" date="2021-07" db="EMBL/GenBank/DDBJ databases">
        <title>Neiella marina sp. nov., isolated from the intestinal content of sea cucumber Apostichopus japonicus.</title>
        <authorList>
            <person name="Bai X."/>
        </authorList>
    </citation>
    <scope>NUCLEOTIDE SEQUENCE</scope>
    <source>
        <strain evidence="2">126</strain>
    </source>
</reference>
<protein>
    <submittedName>
        <fullName evidence="2">Uncharacterized protein</fullName>
    </submittedName>
</protein>
<dbReference type="Proteomes" id="UP001166251">
    <property type="component" value="Unassembled WGS sequence"/>
</dbReference>
<sequence length="73" mass="8243">MQLTSKCVTFIARYPLIGLVFVVLYVVFLWLGAISVFEKYGLLHASAFVLMMAFCVSRVSPCLINRIKAAKQR</sequence>